<feature type="transmembrane region" description="Helical" evidence="2">
    <location>
        <begin position="137"/>
        <end position="159"/>
    </location>
</feature>
<keyword evidence="4" id="KW-1185">Reference proteome</keyword>
<sequence>MNNDPNNDAAELNATDPADPLPSEPIPAETLEADNSDATAKLRQSTPLHYAPVYPAQKGGSIGQLGYARPGTYRRKNEGYPAAMFVLGMVAPFVYGWLAFVVLSSFRADIGGALVALFVLVVAPAVMFGFRATRMVGAGWITSLALVFLILLALCGGAFR</sequence>
<dbReference type="RefSeq" id="WP_206294859.1">
    <property type="nucleotide sequence ID" value="NZ_CP063458.1"/>
</dbReference>
<dbReference type="EMBL" id="CP063458">
    <property type="protein sequence ID" value="QOV91560.1"/>
    <property type="molecule type" value="Genomic_DNA"/>
</dbReference>
<evidence type="ECO:0000256" key="2">
    <source>
        <dbReference type="SAM" id="Phobius"/>
    </source>
</evidence>
<keyword evidence="2" id="KW-0812">Transmembrane</keyword>
<feature type="transmembrane region" description="Helical" evidence="2">
    <location>
        <begin position="82"/>
        <end position="104"/>
    </location>
</feature>
<proteinExistence type="predicted"/>
<reference evidence="3 4" key="1">
    <citation type="submission" date="2020-10" db="EMBL/GenBank/DDBJ databases">
        <title>Wide distribution of Phycisphaera-like planctomycetes from WD2101 soil group in peatlands and genome analysis of the first cultivated representative.</title>
        <authorList>
            <person name="Dedysh S.N."/>
            <person name="Beletsky A.V."/>
            <person name="Ivanova A."/>
            <person name="Kulichevskaya I.S."/>
            <person name="Suzina N.E."/>
            <person name="Philippov D.A."/>
            <person name="Rakitin A.L."/>
            <person name="Mardanov A.V."/>
            <person name="Ravin N.V."/>
        </authorList>
    </citation>
    <scope>NUCLEOTIDE SEQUENCE [LARGE SCALE GENOMIC DNA]</scope>
    <source>
        <strain evidence="3 4">M1803</strain>
    </source>
</reference>
<feature type="transmembrane region" description="Helical" evidence="2">
    <location>
        <begin position="110"/>
        <end position="130"/>
    </location>
</feature>
<keyword evidence="2" id="KW-1133">Transmembrane helix</keyword>
<feature type="region of interest" description="Disordered" evidence="1">
    <location>
        <begin position="1"/>
        <end position="29"/>
    </location>
</feature>
<name>A0A7M2X471_9BACT</name>
<accession>A0A7M2X471</accession>
<evidence type="ECO:0000313" key="3">
    <source>
        <dbReference type="EMBL" id="QOV91560.1"/>
    </source>
</evidence>
<dbReference type="KEGG" id="hbs:IPV69_09450"/>
<evidence type="ECO:0000313" key="4">
    <source>
        <dbReference type="Proteomes" id="UP000593765"/>
    </source>
</evidence>
<gene>
    <name evidence="3" type="ORF">IPV69_09450</name>
</gene>
<keyword evidence="2" id="KW-0472">Membrane</keyword>
<organism evidence="3 4">
    <name type="scientific">Humisphaera borealis</name>
    <dbReference type="NCBI Taxonomy" id="2807512"/>
    <lineage>
        <taxon>Bacteria</taxon>
        <taxon>Pseudomonadati</taxon>
        <taxon>Planctomycetota</taxon>
        <taxon>Phycisphaerae</taxon>
        <taxon>Tepidisphaerales</taxon>
        <taxon>Tepidisphaeraceae</taxon>
        <taxon>Humisphaera</taxon>
    </lineage>
</organism>
<dbReference type="Proteomes" id="UP000593765">
    <property type="component" value="Chromosome"/>
</dbReference>
<protein>
    <submittedName>
        <fullName evidence="3">Uncharacterized protein</fullName>
    </submittedName>
</protein>
<evidence type="ECO:0000256" key="1">
    <source>
        <dbReference type="SAM" id="MobiDB-lite"/>
    </source>
</evidence>
<dbReference type="AlphaFoldDB" id="A0A7M2X471"/>